<sequence>MSASKQLDRMIERASGDPEVLGESLWDFIDNELEDDARDLLDEVAKRLMSGDEEND</sequence>
<accession>A0A2L0H8S2</accession>
<evidence type="ECO:0000313" key="1">
    <source>
        <dbReference type="EMBL" id="AUX77827.1"/>
    </source>
</evidence>
<name>A0A2L0H8S2_RHIFR</name>
<dbReference type="AlphaFoldDB" id="A0A2L0H8S2"/>
<reference evidence="1 2" key="1">
    <citation type="submission" date="2017-10" db="EMBL/GenBank/DDBJ databases">
        <title>Analysis of the genome sequences of Rhizobium populations associated to common bean (phaseolus vulgaris).</title>
        <authorList>
            <person name="Bustos P."/>
            <person name="Santamaria R.I."/>
            <person name="Miranda-Sanchez F."/>
            <person name="Perez-Carrascal O."/>
            <person name="Juarez S."/>
            <person name="Lozano L."/>
            <person name="Martinez-Flores I."/>
            <person name="Vinuesa P."/>
            <person name="Martinez-Romero E."/>
            <person name="Cevallos M.A."/>
            <person name="Romero D."/>
            <person name="Davila G."/>
            <person name="Gonzalez V."/>
        </authorList>
    </citation>
    <scope>NUCLEOTIDE SEQUENCE [LARGE SCALE GENOMIC DNA]</scope>
    <source>
        <strain evidence="1 2">NXT3</strain>
    </source>
</reference>
<proteinExistence type="predicted"/>
<protein>
    <submittedName>
        <fullName evidence="1">Uncharacterized protein</fullName>
    </submittedName>
</protein>
<organism evidence="1 2">
    <name type="scientific">Rhizobium fredii</name>
    <name type="common">Sinorhizobium fredii</name>
    <dbReference type="NCBI Taxonomy" id="380"/>
    <lineage>
        <taxon>Bacteria</taxon>
        <taxon>Pseudomonadati</taxon>
        <taxon>Pseudomonadota</taxon>
        <taxon>Alphaproteobacteria</taxon>
        <taxon>Hyphomicrobiales</taxon>
        <taxon>Rhizobiaceae</taxon>
        <taxon>Sinorhizobium/Ensifer group</taxon>
        <taxon>Sinorhizobium</taxon>
    </lineage>
</organism>
<gene>
    <name evidence="1" type="ORF">NXT3_CH03285</name>
</gene>
<dbReference type="EMBL" id="CP024307">
    <property type="protein sequence ID" value="AUX77827.1"/>
    <property type="molecule type" value="Genomic_DNA"/>
</dbReference>
<dbReference type="Proteomes" id="UP000239340">
    <property type="component" value="Chromosome"/>
</dbReference>
<evidence type="ECO:0000313" key="2">
    <source>
        <dbReference type="Proteomes" id="UP000239340"/>
    </source>
</evidence>